<reference evidence="2 3" key="1">
    <citation type="submission" date="2019-08" db="EMBL/GenBank/DDBJ databases">
        <title>Pelomicrobium methylotrophicum gen. nov., sp. nov. a moderately thermophilic, facultatively anaerobic, lithoautotrophic and methylotrophic bacterium isolated from a terrestrial mud volcano.</title>
        <authorList>
            <person name="Slobodkina G.B."/>
            <person name="Merkel A.Y."/>
            <person name="Slobodkin A.I."/>
        </authorList>
    </citation>
    <scope>NUCLEOTIDE SEQUENCE [LARGE SCALE GENOMIC DNA]</scope>
    <source>
        <strain evidence="2 3">SM250</strain>
    </source>
</reference>
<keyword evidence="2" id="KW-0808">Transferase</keyword>
<organism evidence="2 3">
    <name type="scientific">Pelomicrobium methylotrophicum</name>
    <dbReference type="NCBI Taxonomy" id="2602750"/>
    <lineage>
        <taxon>Bacteria</taxon>
        <taxon>Pseudomonadati</taxon>
        <taxon>Pseudomonadota</taxon>
        <taxon>Hydrogenophilia</taxon>
        <taxon>Hydrogenophilia incertae sedis</taxon>
        <taxon>Pelomicrobium</taxon>
    </lineage>
</organism>
<dbReference type="EMBL" id="VPFL01000002">
    <property type="protein sequence ID" value="TXF13341.1"/>
    <property type="molecule type" value="Genomic_DNA"/>
</dbReference>
<dbReference type="InterPro" id="IPR052930">
    <property type="entry name" value="TA_antitoxin_MntA"/>
</dbReference>
<proteinExistence type="predicted"/>
<evidence type="ECO:0000259" key="1">
    <source>
        <dbReference type="Pfam" id="PF18765"/>
    </source>
</evidence>
<sequence>MSAGAFGLSPETIEVIRQILATEPAVEKAVIFGSRAKGTHRPGSDIDLALFGAGLDLDTLGRLAARLDESSIPYRVDLCLFDMIDHEDLCAHIARVGKVFYERGANRCAG</sequence>
<dbReference type="PANTHER" id="PTHR43852">
    <property type="entry name" value="NUCLEOTIDYLTRANSFERASE"/>
    <property type="match status" value="1"/>
</dbReference>
<dbReference type="CDD" id="cd05403">
    <property type="entry name" value="NT_KNTase_like"/>
    <property type="match status" value="1"/>
</dbReference>
<dbReference type="PANTHER" id="PTHR43852:SF3">
    <property type="entry name" value="NUCLEOTIDYLTRANSFERASE"/>
    <property type="match status" value="1"/>
</dbReference>
<dbReference type="GO" id="GO:0016740">
    <property type="term" value="F:transferase activity"/>
    <property type="evidence" value="ECO:0007669"/>
    <property type="project" value="UniProtKB-KW"/>
</dbReference>
<keyword evidence="3" id="KW-1185">Reference proteome</keyword>
<comment type="caution">
    <text evidence="2">The sequence shown here is derived from an EMBL/GenBank/DDBJ whole genome shotgun (WGS) entry which is preliminary data.</text>
</comment>
<dbReference type="Pfam" id="PF18765">
    <property type="entry name" value="Polbeta"/>
    <property type="match status" value="1"/>
</dbReference>
<evidence type="ECO:0000313" key="2">
    <source>
        <dbReference type="EMBL" id="TXF13341.1"/>
    </source>
</evidence>
<name>A0A5C7ENM5_9PROT</name>
<dbReference type="Proteomes" id="UP000321201">
    <property type="component" value="Unassembled WGS sequence"/>
</dbReference>
<dbReference type="InParanoid" id="A0A5C7ENM5"/>
<dbReference type="OrthoDB" id="9803106at2"/>
<dbReference type="InterPro" id="IPR043519">
    <property type="entry name" value="NT_sf"/>
</dbReference>
<dbReference type="RefSeq" id="WP_147798515.1">
    <property type="nucleotide sequence ID" value="NZ_VPFL01000002.1"/>
</dbReference>
<protein>
    <submittedName>
        <fullName evidence="2">Nucleotidyltransferase domain-containing protein</fullName>
    </submittedName>
</protein>
<dbReference type="AlphaFoldDB" id="A0A5C7ENM5"/>
<dbReference type="InterPro" id="IPR041633">
    <property type="entry name" value="Polbeta"/>
</dbReference>
<dbReference type="Gene3D" id="3.30.460.10">
    <property type="entry name" value="Beta Polymerase, domain 2"/>
    <property type="match status" value="1"/>
</dbReference>
<dbReference type="SUPFAM" id="SSF81301">
    <property type="entry name" value="Nucleotidyltransferase"/>
    <property type="match status" value="1"/>
</dbReference>
<gene>
    <name evidence="2" type="ORF">FR698_02055</name>
</gene>
<feature type="domain" description="Polymerase beta nucleotidyltransferase" evidence="1">
    <location>
        <begin position="15"/>
        <end position="103"/>
    </location>
</feature>
<accession>A0A5C7ENM5</accession>
<evidence type="ECO:0000313" key="3">
    <source>
        <dbReference type="Proteomes" id="UP000321201"/>
    </source>
</evidence>